<protein>
    <submittedName>
        <fullName evidence="2">Uncharacterized protein</fullName>
    </submittedName>
</protein>
<feature type="transmembrane region" description="Helical" evidence="1">
    <location>
        <begin position="45"/>
        <end position="64"/>
    </location>
</feature>
<keyword evidence="1" id="KW-1133">Transmembrane helix</keyword>
<feature type="transmembrane region" description="Helical" evidence="1">
    <location>
        <begin position="128"/>
        <end position="149"/>
    </location>
</feature>
<dbReference type="Proteomes" id="UP000034922">
    <property type="component" value="Unassembled WGS sequence"/>
</dbReference>
<reference evidence="2 3" key="1">
    <citation type="journal article" date="2015" name="Nature">
        <title>rRNA introns, odd ribosomes, and small enigmatic genomes across a large radiation of phyla.</title>
        <authorList>
            <person name="Brown C.T."/>
            <person name="Hug L.A."/>
            <person name="Thomas B.C."/>
            <person name="Sharon I."/>
            <person name="Castelle C.J."/>
            <person name="Singh A."/>
            <person name="Wilkins M.J."/>
            <person name="Williams K.H."/>
            <person name="Banfield J.F."/>
        </authorList>
    </citation>
    <scope>NUCLEOTIDE SEQUENCE [LARGE SCALE GENOMIC DNA]</scope>
</reference>
<dbReference type="STRING" id="1618589.UX25_C0047G0009"/>
<sequence>MENWQQLAILVYALVNLVVFAKGYYECKYRKNAYGLTPHLNLLGIIAWGDAVVFGPFWIVASLISYLLNDWYLFLLIISVFWVLRSVGETIYWFNQQFSSKVYPWNKPESLPWHSVFHNDSVWFVHQIIWQCVTVVSIIFTIYFTKLWLASRF</sequence>
<comment type="caution">
    <text evidence="2">The sequence shown here is derived from an EMBL/GenBank/DDBJ whole genome shotgun (WGS) entry which is preliminary data.</text>
</comment>
<evidence type="ECO:0000313" key="2">
    <source>
        <dbReference type="EMBL" id="KKU16027.1"/>
    </source>
</evidence>
<feature type="transmembrane region" description="Helical" evidence="1">
    <location>
        <begin position="7"/>
        <end position="25"/>
    </location>
</feature>
<evidence type="ECO:0000256" key="1">
    <source>
        <dbReference type="SAM" id="Phobius"/>
    </source>
</evidence>
<dbReference type="EMBL" id="LCLM01000047">
    <property type="protein sequence ID" value="KKU16027.1"/>
    <property type="molecule type" value="Genomic_DNA"/>
</dbReference>
<proteinExistence type="predicted"/>
<feature type="transmembrane region" description="Helical" evidence="1">
    <location>
        <begin position="71"/>
        <end position="94"/>
    </location>
</feature>
<accession>A0A0G1N6S6</accession>
<name>A0A0G1N6S6_9BACT</name>
<gene>
    <name evidence="2" type="ORF">UX25_C0047G0009</name>
</gene>
<keyword evidence="1" id="KW-0472">Membrane</keyword>
<dbReference type="AlphaFoldDB" id="A0A0G1N6S6"/>
<evidence type="ECO:0000313" key="3">
    <source>
        <dbReference type="Proteomes" id="UP000034922"/>
    </source>
</evidence>
<keyword evidence="1" id="KW-0812">Transmembrane</keyword>
<organism evidence="2 3">
    <name type="scientific">Candidatus Woesebacteria bacterium GW2011_GWC2_45_9</name>
    <dbReference type="NCBI Taxonomy" id="1618589"/>
    <lineage>
        <taxon>Bacteria</taxon>
        <taxon>Candidatus Woeseibacteriota</taxon>
    </lineage>
</organism>